<name>A0A2P6SC74_ROSCH</name>
<evidence type="ECO:0000313" key="2">
    <source>
        <dbReference type="Proteomes" id="UP000238479"/>
    </source>
</evidence>
<dbReference type="AlphaFoldDB" id="A0A2P6SC74"/>
<dbReference type="EMBL" id="PDCK01000039">
    <property type="protein sequence ID" value="PRQ56266.1"/>
    <property type="molecule type" value="Genomic_DNA"/>
</dbReference>
<comment type="caution">
    <text evidence="1">The sequence shown here is derived from an EMBL/GenBank/DDBJ whole genome shotgun (WGS) entry which is preliminary data.</text>
</comment>
<accession>A0A2P6SC74</accession>
<proteinExistence type="predicted"/>
<sequence length="69" mass="8296">MTKESSEGTKICEESSSYQKSRFIHHQNQGTPIRVATYVNINRFKIKWSIPLNQEQAWRKNQRIYLQRL</sequence>
<keyword evidence="2" id="KW-1185">Reference proteome</keyword>
<reference evidence="1 2" key="1">
    <citation type="journal article" date="2018" name="Nat. Genet.">
        <title>The Rosa genome provides new insights in the design of modern roses.</title>
        <authorList>
            <person name="Bendahmane M."/>
        </authorList>
    </citation>
    <scope>NUCLEOTIDE SEQUENCE [LARGE SCALE GENOMIC DNA]</scope>
    <source>
        <strain evidence="2">cv. Old Blush</strain>
    </source>
</reference>
<dbReference type="Proteomes" id="UP000238479">
    <property type="component" value="Chromosome 1"/>
</dbReference>
<organism evidence="1 2">
    <name type="scientific">Rosa chinensis</name>
    <name type="common">China rose</name>
    <dbReference type="NCBI Taxonomy" id="74649"/>
    <lineage>
        <taxon>Eukaryota</taxon>
        <taxon>Viridiplantae</taxon>
        <taxon>Streptophyta</taxon>
        <taxon>Embryophyta</taxon>
        <taxon>Tracheophyta</taxon>
        <taxon>Spermatophyta</taxon>
        <taxon>Magnoliopsida</taxon>
        <taxon>eudicotyledons</taxon>
        <taxon>Gunneridae</taxon>
        <taxon>Pentapetalae</taxon>
        <taxon>rosids</taxon>
        <taxon>fabids</taxon>
        <taxon>Rosales</taxon>
        <taxon>Rosaceae</taxon>
        <taxon>Rosoideae</taxon>
        <taxon>Rosoideae incertae sedis</taxon>
        <taxon>Rosa</taxon>
    </lineage>
</organism>
<dbReference type="Gramene" id="PRQ56266">
    <property type="protein sequence ID" value="PRQ56266"/>
    <property type="gene ID" value="RchiOBHm_Chr1g0333891"/>
</dbReference>
<gene>
    <name evidence="1" type="ORF">RchiOBHm_Chr1g0333891</name>
</gene>
<protein>
    <submittedName>
        <fullName evidence="1">Uncharacterized protein</fullName>
    </submittedName>
</protein>
<evidence type="ECO:0000313" key="1">
    <source>
        <dbReference type="EMBL" id="PRQ56266.1"/>
    </source>
</evidence>